<gene>
    <name evidence="1" type="ORF">EVOR1521_LOCUS29952</name>
</gene>
<evidence type="ECO:0000313" key="2">
    <source>
        <dbReference type="Proteomes" id="UP001178507"/>
    </source>
</evidence>
<name>A0AA36JMZ8_9DINO</name>
<dbReference type="Proteomes" id="UP001178507">
    <property type="component" value="Unassembled WGS sequence"/>
</dbReference>
<dbReference type="EMBL" id="CAUJNA010003727">
    <property type="protein sequence ID" value="CAJ1408581.1"/>
    <property type="molecule type" value="Genomic_DNA"/>
</dbReference>
<keyword evidence="2" id="KW-1185">Reference proteome</keyword>
<evidence type="ECO:0000313" key="1">
    <source>
        <dbReference type="EMBL" id="CAJ1408581.1"/>
    </source>
</evidence>
<sequence length="139" mass="15544">MCLLHAPSTLRKSKLVHLKSPFCWFPRAQDEFGSVCSGQKAASVSANCCQAVRGWDLAQRLAFRAFQVAIVFLPLLAHQKNRRRVNSPCIPNAFGSRCGAQCLKPPMCQGHVPMHGFLTGGTHHWMRKPDQPRVLRLLL</sequence>
<protein>
    <submittedName>
        <fullName evidence="1">Uncharacterized protein</fullName>
    </submittedName>
</protein>
<proteinExistence type="predicted"/>
<organism evidence="1 2">
    <name type="scientific">Effrenium voratum</name>
    <dbReference type="NCBI Taxonomy" id="2562239"/>
    <lineage>
        <taxon>Eukaryota</taxon>
        <taxon>Sar</taxon>
        <taxon>Alveolata</taxon>
        <taxon>Dinophyceae</taxon>
        <taxon>Suessiales</taxon>
        <taxon>Symbiodiniaceae</taxon>
        <taxon>Effrenium</taxon>
    </lineage>
</organism>
<comment type="caution">
    <text evidence="1">The sequence shown here is derived from an EMBL/GenBank/DDBJ whole genome shotgun (WGS) entry which is preliminary data.</text>
</comment>
<dbReference type="AlphaFoldDB" id="A0AA36JMZ8"/>
<accession>A0AA36JMZ8</accession>
<reference evidence="1" key="1">
    <citation type="submission" date="2023-08" db="EMBL/GenBank/DDBJ databases">
        <authorList>
            <person name="Chen Y."/>
            <person name="Shah S."/>
            <person name="Dougan E. K."/>
            <person name="Thang M."/>
            <person name="Chan C."/>
        </authorList>
    </citation>
    <scope>NUCLEOTIDE SEQUENCE</scope>
</reference>